<dbReference type="EMBL" id="UHFW01000006">
    <property type="protein sequence ID" value="SUN91722.1"/>
    <property type="molecule type" value="Genomic_DNA"/>
</dbReference>
<feature type="coiled-coil region" evidence="1">
    <location>
        <begin position="1"/>
        <end position="38"/>
    </location>
</feature>
<organism evidence="2 3">
    <name type="scientific">Streptococcus pneumoniae</name>
    <dbReference type="NCBI Taxonomy" id="1313"/>
    <lineage>
        <taxon>Bacteria</taxon>
        <taxon>Bacillati</taxon>
        <taxon>Bacillota</taxon>
        <taxon>Bacilli</taxon>
        <taxon>Lactobacillales</taxon>
        <taxon>Streptococcaceae</taxon>
        <taxon>Streptococcus</taxon>
    </lineage>
</organism>
<name>A0AAX2LCL2_STREE</name>
<evidence type="ECO:0000256" key="1">
    <source>
        <dbReference type="SAM" id="Coils"/>
    </source>
</evidence>
<evidence type="ECO:0000313" key="3">
    <source>
        <dbReference type="Proteomes" id="UP000254854"/>
    </source>
</evidence>
<comment type="caution">
    <text evidence="2">The sequence shown here is derived from an EMBL/GenBank/DDBJ whole genome shotgun (WGS) entry which is preliminary data.</text>
</comment>
<reference evidence="2 3" key="1">
    <citation type="submission" date="2018-06" db="EMBL/GenBank/DDBJ databases">
        <authorList>
            <consortium name="Pathogen Informatics"/>
            <person name="Doyle S."/>
        </authorList>
    </citation>
    <scope>NUCLEOTIDE SEQUENCE [LARGE SCALE GENOMIC DNA]</scope>
    <source>
        <strain evidence="2 3">NCTC13734</strain>
    </source>
</reference>
<dbReference type="AlphaFoldDB" id="A0AAX2LCL2"/>
<dbReference type="Proteomes" id="UP000254854">
    <property type="component" value="Unassembled WGS sequence"/>
</dbReference>
<keyword evidence="1" id="KW-0175">Coiled coil</keyword>
<proteinExistence type="predicted"/>
<sequence>MTELERTEIRIEKEQKKLQQIKNRIRLLNQKLKHLKKKEEIQKMYIVQN</sequence>
<gene>
    <name evidence="2" type="ORF">NCTC13734_02163</name>
</gene>
<protein>
    <submittedName>
        <fullName evidence="2">Uncharacterized protein</fullName>
    </submittedName>
</protein>
<evidence type="ECO:0000313" key="2">
    <source>
        <dbReference type="EMBL" id="SUN91722.1"/>
    </source>
</evidence>
<accession>A0AAX2LCL2</accession>